<reference evidence="1 2" key="1">
    <citation type="journal article" date="2018" name="Sci. Rep.">
        <title>Genomic signatures of local adaptation to the degree of environmental predictability in rotifers.</title>
        <authorList>
            <person name="Franch-Gras L."/>
            <person name="Hahn C."/>
            <person name="Garcia-Roger E.M."/>
            <person name="Carmona M.J."/>
            <person name="Serra M."/>
            <person name="Gomez A."/>
        </authorList>
    </citation>
    <scope>NUCLEOTIDE SEQUENCE [LARGE SCALE GENOMIC DNA]</scope>
    <source>
        <strain evidence="1">HYR1</strain>
    </source>
</reference>
<dbReference type="Proteomes" id="UP000276133">
    <property type="component" value="Unassembled WGS sequence"/>
</dbReference>
<proteinExistence type="predicted"/>
<organism evidence="1 2">
    <name type="scientific">Brachionus plicatilis</name>
    <name type="common">Marine rotifer</name>
    <name type="synonym">Brachionus muelleri</name>
    <dbReference type="NCBI Taxonomy" id="10195"/>
    <lineage>
        <taxon>Eukaryota</taxon>
        <taxon>Metazoa</taxon>
        <taxon>Spiralia</taxon>
        <taxon>Gnathifera</taxon>
        <taxon>Rotifera</taxon>
        <taxon>Eurotatoria</taxon>
        <taxon>Monogononta</taxon>
        <taxon>Pseudotrocha</taxon>
        <taxon>Ploima</taxon>
        <taxon>Brachionidae</taxon>
        <taxon>Brachionus</taxon>
    </lineage>
</organism>
<comment type="caution">
    <text evidence="1">The sequence shown here is derived from an EMBL/GenBank/DDBJ whole genome shotgun (WGS) entry which is preliminary data.</text>
</comment>
<gene>
    <name evidence="1" type="ORF">BpHYR1_035280</name>
</gene>
<evidence type="ECO:0000313" key="2">
    <source>
        <dbReference type="Proteomes" id="UP000276133"/>
    </source>
</evidence>
<protein>
    <submittedName>
        <fullName evidence="1">Uncharacterized protein</fullName>
    </submittedName>
</protein>
<dbReference type="AlphaFoldDB" id="A0A3M7PX02"/>
<keyword evidence="2" id="KW-1185">Reference proteome</keyword>
<accession>A0A3M7PX02</accession>
<name>A0A3M7PX02_BRAPC</name>
<evidence type="ECO:0000313" key="1">
    <source>
        <dbReference type="EMBL" id="RNA03732.1"/>
    </source>
</evidence>
<dbReference type="EMBL" id="REGN01008383">
    <property type="protein sequence ID" value="RNA03732.1"/>
    <property type="molecule type" value="Genomic_DNA"/>
</dbReference>
<sequence length="65" mass="7513">MHDEQANTSRCLKAKTCLKLDNCVMLQIRSAFQQSFSVSNMNVNYFVINRILIQAPHAFSEKIKH</sequence>